<gene>
    <name evidence="2" type="ORF">Q31a_40040</name>
</gene>
<reference evidence="2 3" key="1">
    <citation type="submission" date="2019-02" db="EMBL/GenBank/DDBJ databases">
        <title>Deep-cultivation of Planctomycetes and their phenomic and genomic characterization uncovers novel biology.</title>
        <authorList>
            <person name="Wiegand S."/>
            <person name="Jogler M."/>
            <person name="Boedeker C."/>
            <person name="Pinto D."/>
            <person name="Vollmers J."/>
            <person name="Rivas-Marin E."/>
            <person name="Kohn T."/>
            <person name="Peeters S.H."/>
            <person name="Heuer A."/>
            <person name="Rast P."/>
            <person name="Oberbeckmann S."/>
            <person name="Bunk B."/>
            <person name="Jeske O."/>
            <person name="Meyerdierks A."/>
            <person name="Storesund J.E."/>
            <person name="Kallscheuer N."/>
            <person name="Luecker S."/>
            <person name="Lage O.M."/>
            <person name="Pohl T."/>
            <person name="Merkel B.J."/>
            <person name="Hornburger P."/>
            <person name="Mueller R.-W."/>
            <person name="Bruemmer F."/>
            <person name="Labrenz M."/>
            <person name="Spormann A.M."/>
            <person name="Op den Camp H."/>
            <person name="Overmann J."/>
            <person name="Amann R."/>
            <person name="Jetten M.S.M."/>
            <person name="Mascher T."/>
            <person name="Medema M.H."/>
            <person name="Devos D.P."/>
            <person name="Kaster A.-K."/>
            <person name="Ovreas L."/>
            <person name="Rohde M."/>
            <person name="Galperin M.Y."/>
            <person name="Jogler C."/>
        </authorList>
    </citation>
    <scope>NUCLEOTIDE SEQUENCE [LARGE SCALE GENOMIC DNA]</scope>
    <source>
        <strain evidence="2 3">Q31a</strain>
    </source>
</reference>
<sequence length="653" mass="69029">MTNFYPAPSGRATNQLSQTRLLFQINHDQLAIQDLQTQLSTGRRISKASQDPTSAVKAMAAQRQLEYKSQIGSNLQSADTILSATESTLAQAQSIMTEIKGLTVSATGTTLSDDEKQAFQAQVTAAIDKLTELGNAKFRDQFIFGGSALNDPPINPLGKLIRFNGNADSLQTISDYASTIAANVAADDAFGVRSSRVQSTIDLNPSIAGNTPLASLNRGDGIRNGAISLSDGVEVFQLDLTSAYNISDVTEALSSVQLSGRELQVTLDNNGINIEYADGLGGLLRVSEVGSGNMANDLQINNVQTVGLSPVVGGDLDPIATSTTPLNQLFDGVGLGSGSFSIEQGEESYIVSTVGLTTVEDLVNRIKLSGASVEAGLDSTGRYFSLQSTESGSSLSIGENGGNLASRLGLRTMDLDTRLSTLNNEQGIFDNTEGEDLRITRNDGTTFNVDLSNTQTISDVLSRINNHVDNVNASTRVTAALATNGNGLTLTSLAGSQPIEVANVGGSQAAWGLGLVSRNEDQTIGSVAGTVNRIGGSDVSGVQVEGVFNTLLRLQQALETGNNEDMFRISSAMDEDLQRMSLARGFVGTRQQSIDSIKDLTAEQTIQLEQMQSDELDADLAKVISDLNAREAALQASLQLMGKTSQLSLFDYL</sequence>
<dbReference type="KEGG" id="ahel:Q31a_40040"/>
<keyword evidence="2" id="KW-0282">Flagellum</keyword>
<dbReference type="AlphaFoldDB" id="A0A518GAU9"/>
<keyword evidence="2" id="KW-0966">Cell projection</keyword>
<evidence type="ECO:0000313" key="2">
    <source>
        <dbReference type="EMBL" id="QDV25677.1"/>
    </source>
</evidence>
<proteinExistence type="predicted"/>
<dbReference type="Proteomes" id="UP000318017">
    <property type="component" value="Chromosome"/>
</dbReference>
<evidence type="ECO:0000259" key="1">
    <source>
        <dbReference type="Pfam" id="PF00669"/>
    </source>
</evidence>
<name>A0A518GAU9_9BACT</name>
<protein>
    <submittedName>
        <fullName evidence="2">Flagellar hook-associated protein FlgL</fullName>
    </submittedName>
</protein>
<dbReference type="InterPro" id="IPR001029">
    <property type="entry name" value="Flagellin_N"/>
</dbReference>
<dbReference type="EMBL" id="CP036298">
    <property type="protein sequence ID" value="QDV25677.1"/>
    <property type="molecule type" value="Genomic_DNA"/>
</dbReference>
<dbReference type="GO" id="GO:0005198">
    <property type="term" value="F:structural molecule activity"/>
    <property type="evidence" value="ECO:0007669"/>
    <property type="project" value="InterPro"/>
</dbReference>
<dbReference type="OrthoDB" id="225814at2"/>
<dbReference type="PANTHER" id="PTHR42792">
    <property type="entry name" value="FLAGELLIN"/>
    <property type="match status" value="1"/>
</dbReference>
<evidence type="ECO:0000313" key="3">
    <source>
        <dbReference type="Proteomes" id="UP000318017"/>
    </source>
</evidence>
<dbReference type="InterPro" id="IPR001492">
    <property type="entry name" value="Flagellin"/>
</dbReference>
<dbReference type="Gene3D" id="1.20.1330.10">
    <property type="entry name" value="f41 fragment of flagellin, N-terminal domain"/>
    <property type="match status" value="2"/>
</dbReference>
<organism evidence="2 3">
    <name type="scientific">Aureliella helgolandensis</name>
    <dbReference type="NCBI Taxonomy" id="2527968"/>
    <lineage>
        <taxon>Bacteria</taxon>
        <taxon>Pseudomonadati</taxon>
        <taxon>Planctomycetota</taxon>
        <taxon>Planctomycetia</taxon>
        <taxon>Pirellulales</taxon>
        <taxon>Pirellulaceae</taxon>
        <taxon>Aureliella</taxon>
    </lineage>
</organism>
<accession>A0A518GAU9</accession>
<dbReference type="GO" id="GO:0009288">
    <property type="term" value="C:bacterial-type flagellum"/>
    <property type="evidence" value="ECO:0007669"/>
    <property type="project" value="InterPro"/>
</dbReference>
<keyword evidence="2" id="KW-0969">Cilium</keyword>
<feature type="domain" description="Flagellin N-terminal" evidence="1">
    <location>
        <begin position="18"/>
        <end position="147"/>
    </location>
</feature>
<dbReference type="PANTHER" id="PTHR42792:SF2">
    <property type="entry name" value="FLAGELLIN"/>
    <property type="match status" value="1"/>
</dbReference>
<dbReference type="RefSeq" id="WP_145081102.1">
    <property type="nucleotide sequence ID" value="NZ_CP036298.1"/>
</dbReference>
<dbReference type="SUPFAM" id="SSF64518">
    <property type="entry name" value="Phase 1 flagellin"/>
    <property type="match status" value="1"/>
</dbReference>
<dbReference type="Pfam" id="PF00669">
    <property type="entry name" value="Flagellin_N"/>
    <property type="match status" value="1"/>
</dbReference>
<keyword evidence="3" id="KW-1185">Reference proteome</keyword>